<comment type="caution">
    <text evidence="1">The sequence shown here is derived from an EMBL/GenBank/DDBJ whole genome shotgun (WGS) entry which is preliminary data.</text>
</comment>
<evidence type="ECO:0000313" key="2">
    <source>
        <dbReference type="Proteomes" id="UP000246991"/>
    </source>
</evidence>
<reference evidence="1 2" key="1">
    <citation type="submission" date="2018-03" db="EMBL/GenBank/DDBJ databases">
        <title>Genomes of Pezizomycetes fungi and the evolution of truffles.</title>
        <authorList>
            <person name="Murat C."/>
            <person name="Payen T."/>
            <person name="Noel B."/>
            <person name="Kuo A."/>
            <person name="Martin F.M."/>
        </authorList>
    </citation>
    <scope>NUCLEOTIDE SEQUENCE [LARGE SCALE GENOMIC DNA]</scope>
    <source>
        <strain evidence="1">091103-1</strain>
    </source>
</reference>
<gene>
    <name evidence="1" type="ORF">C7212DRAFT_341941</name>
</gene>
<dbReference type="AlphaFoldDB" id="A0A317T2P3"/>
<name>A0A317T2P3_9PEZI</name>
<dbReference type="OrthoDB" id="8117402at2759"/>
<keyword evidence="2" id="KW-1185">Reference proteome</keyword>
<dbReference type="STRING" id="42249.A0A317T2P3"/>
<dbReference type="Proteomes" id="UP000246991">
    <property type="component" value="Unassembled WGS sequence"/>
</dbReference>
<evidence type="ECO:0000313" key="1">
    <source>
        <dbReference type="EMBL" id="PWW79676.1"/>
    </source>
</evidence>
<organism evidence="1 2">
    <name type="scientific">Tuber magnatum</name>
    <name type="common">white Piedmont truffle</name>
    <dbReference type="NCBI Taxonomy" id="42249"/>
    <lineage>
        <taxon>Eukaryota</taxon>
        <taxon>Fungi</taxon>
        <taxon>Dikarya</taxon>
        <taxon>Ascomycota</taxon>
        <taxon>Pezizomycotina</taxon>
        <taxon>Pezizomycetes</taxon>
        <taxon>Pezizales</taxon>
        <taxon>Tuberaceae</taxon>
        <taxon>Tuber</taxon>
    </lineage>
</organism>
<proteinExistence type="predicted"/>
<protein>
    <submittedName>
        <fullName evidence="1">Uncharacterized protein</fullName>
    </submittedName>
</protein>
<accession>A0A317T2P3</accession>
<dbReference type="EMBL" id="PYWC01000007">
    <property type="protein sequence ID" value="PWW79676.1"/>
    <property type="molecule type" value="Genomic_DNA"/>
</dbReference>
<sequence length="164" mass="17805">MLQGNANDDPEEQFCCRKCALETGNYDELGGWRVPHMWSVLSAPRSFPPVGRLSFILSRPCAGILPHRVKTALAQTPGDLKPDELVPTDSVGVLNHTPPAKPADKPMENLEDLWRETCEAYCFVSSPAFIQHAESEASGVKISPAYKELIKGATSGLTGVDNKA</sequence>